<comment type="subcellular location">
    <subcellularLocation>
        <location evidence="1">Mitochondrion</location>
    </subcellularLocation>
</comment>
<dbReference type="GO" id="GO:0005762">
    <property type="term" value="C:mitochondrial large ribosomal subunit"/>
    <property type="evidence" value="ECO:0007669"/>
    <property type="project" value="TreeGrafter"/>
</dbReference>
<evidence type="ECO:0000256" key="2">
    <source>
        <dbReference type="ARBA" id="ARBA00009254"/>
    </source>
</evidence>
<dbReference type="RefSeq" id="XP_007514177.1">
    <property type="nucleotide sequence ID" value="XM_007514115.1"/>
</dbReference>
<comment type="similarity">
    <text evidence="2">Belongs to the universal ribosomal protein uL29 family.</text>
</comment>
<evidence type="ECO:0000256" key="7">
    <source>
        <dbReference type="SAM" id="MobiDB-lite"/>
    </source>
</evidence>
<dbReference type="GO" id="GO:0032543">
    <property type="term" value="P:mitochondrial translation"/>
    <property type="evidence" value="ECO:0007669"/>
    <property type="project" value="TreeGrafter"/>
</dbReference>
<evidence type="ECO:0000256" key="6">
    <source>
        <dbReference type="ARBA" id="ARBA00035289"/>
    </source>
</evidence>
<keyword evidence="9" id="KW-1185">Reference proteome</keyword>
<dbReference type="GeneID" id="19016577"/>
<feature type="region of interest" description="Disordered" evidence="7">
    <location>
        <begin position="160"/>
        <end position="186"/>
    </location>
</feature>
<evidence type="ECO:0000256" key="5">
    <source>
        <dbReference type="ARBA" id="ARBA00023274"/>
    </source>
</evidence>
<dbReference type="InterPro" id="IPR038340">
    <property type="entry name" value="MRP-L47_sf"/>
</dbReference>
<accession>K8ECF1</accession>
<evidence type="ECO:0000313" key="9">
    <source>
        <dbReference type="Proteomes" id="UP000198341"/>
    </source>
</evidence>
<dbReference type="Pfam" id="PF06984">
    <property type="entry name" value="MRP-L47"/>
    <property type="match status" value="1"/>
</dbReference>
<dbReference type="eggNOG" id="KOG3331">
    <property type="taxonomic scope" value="Eukaryota"/>
</dbReference>
<keyword evidence="4" id="KW-0496">Mitochondrion</keyword>
<dbReference type="InterPro" id="IPR010729">
    <property type="entry name" value="Ribosomal_uL29_mit"/>
</dbReference>
<proteinExistence type="inferred from homology"/>
<feature type="compositionally biased region" description="Basic and acidic residues" evidence="7">
    <location>
        <begin position="61"/>
        <end position="72"/>
    </location>
</feature>
<dbReference type="PANTHER" id="PTHR21183">
    <property type="entry name" value="RIBOSOMAL PROTEIN L47, MITOCHONDRIAL-RELATED"/>
    <property type="match status" value="1"/>
</dbReference>
<dbReference type="Gene3D" id="6.10.330.20">
    <property type="match status" value="1"/>
</dbReference>
<evidence type="ECO:0000256" key="3">
    <source>
        <dbReference type="ARBA" id="ARBA00022980"/>
    </source>
</evidence>
<dbReference type="PANTHER" id="PTHR21183:SF18">
    <property type="entry name" value="LARGE RIBOSOMAL SUBUNIT PROTEIN UL29M"/>
    <property type="match status" value="1"/>
</dbReference>
<dbReference type="STRING" id="41875.K8ECF1"/>
<name>K8ECF1_9CHLO</name>
<keyword evidence="5" id="KW-0687">Ribonucleoprotein</keyword>
<gene>
    <name evidence="8" type="ORF">Bathy03g00390</name>
</gene>
<dbReference type="AlphaFoldDB" id="K8ECF1"/>
<dbReference type="InterPro" id="IPR036049">
    <property type="entry name" value="Ribosomal_uL29_sf"/>
</dbReference>
<reference evidence="8 9" key="1">
    <citation type="submission" date="2011-10" db="EMBL/GenBank/DDBJ databases">
        <authorList>
            <person name="Genoscope - CEA"/>
        </authorList>
    </citation>
    <scope>NUCLEOTIDE SEQUENCE [LARGE SCALE GENOMIC DNA]</scope>
    <source>
        <strain evidence="8 9">RCC 1105</strain>
    </source>
</reference>
<dbReference type="SUPFAM" id="SSF46561">
    <property type="entry name" value="Ribosomal protein L29 (L29p)"/>
    <property type="match status" value="1"/>
</dbReference>
<feature type="region of interest" description="Disordered" evidence="7">
    <location>
        <begin position="54"/>
        <end position="75"/>
    </location>
</feature>
<keyword evidence="3" id="KW-0689">Ribosomal protein</keyword>
<dbReference type="EMBL" id="FO082276">
    <property type="protein sequence ID" value="CCO15614.1"/>
    <property type="molecule type" value="Genomic_DNA"/>
</dbReference>
<dbReference type="KEGG" id="bpg:Bathy03g00390"/>
<dbReference type="OrthoDB" id="270763at2759"/>
<evidence type="ECO:0000313" key="8">
    <source>
        <dbReference type="EMBL" id="CCO15614.1"/>
    </source>
</evidence>
<dbReference type="GO" id="GO:0003735">
    <property type="term" value="F:structural constituent of ribosome"/>
    <property type="evidence" value="ECO:0007669"/>
    <property type="project" value="InterPro"/>
</dbReference>
<organism evidence="8 9">
    <name type="scientific">Bathycoccus prasinos</name>
    <dbReference type="NCBI Taxonomy" id="41875"/>
    <lineage>
        <taxon>Eukaryota</taxon>
        <taxon>Viridiplantae</taxon>
        <taxon>Chlorophyta</taxon>
        <taxon>Mamiellophyceae</taxon>
        <taxon>Mamiellales</taxon>
        <taxon>Bathycoccaceae</taxon>
        <taxon>Bathycoccus</taxon>
    </lineage>
</organism>
<sequence>MSVGGCLSASSSFYHRNNNSIYYSVGDAHHHHHQHQQQNQHFFSSSASRNRHGLDDFVDSLPKKGEDGKPDPVEPIGRAWEAKELRIKSNEDLHKLWYVLLKERNMLNTESHLSRARNELFRHPTRITKVKKTMSRIKFVLTERAMKEYEVAMERAMQAEEEETRAQLQVEAETKLRERKRQINTE</sequence>
<feature type="compositionally biased region" description="Basic and acidic residues" evidence="7">
    <location>
        <begin position="172"/>
        <end position="186"/>
    </location>
</feature>
<protein>
    <recommendedName>
        <fullName evidence="6">Large ribosomal subunit protein uL29m</fullName>
    </recommendedName>
</protein>
<evidence type="ECO:0000256" key="4">
    <source>
        <dbReference type="ARBA" id="ARBA00023128"/>
    </source>
</evidence>
<dbReference type="Proteomes" id="UP000198341">
    <property type="component" value="Chromosome 3"/>
</dbReference>
<evidence type="ECO:0000256" key="1">
    <source>
        <dbReference type="ARBA" id="ARBA00004173"/>
    </source>
</evidence>